<comment type="caution">
    <text evidence="1">The sequence shown here is derived from an EMBL/GenBank/DDBJ whole genome shotgun (WGS) entry which is preliminary data.</text>
</comment>
<keyword evidence="2" id="KW-1185">Reference proteome</keyword>
<sequence>MAIAIPQTDDDGPGGDDDDNNNNNPGSIAITSSWATWTTSSVPSVASIASFIGCNEDHDDDDDGNNCSSRLIGSPSVPAPTSTRVPGVPGVCNGDDDDDDDDNCSSRIVSAPGVPAPTPTPAPTTTPAVGAPTALQSTVICADGRGDDDDDDDDRECRTVAISNVPDTPAPTRAPISIPVGGAPVAQQSTVVCADGPGDDDDGDDDDRECRTVSVSGTLSTRITSAAVPQSTRICSPRGAGDDDDDDDDNNDGNNDGDDDEDDDSNCVVVPRLAEKQFPPAGQTSTYSSGTRTATLVGANATGSFTSGIPASFTGAASGKSAPWVIVGVGAMVGAAVL</sequence>
<evidence type="ECO:0000313" key="2">
    <source>
        <dbReference type="Proteomes" id="UP001186974"/>
    </source>
</evidence>
<organism evidence="1 2">
    <name type="scientific">Coniosporium uncinatum</name>
    <dbReference type="NCBI Taxonomy" id="93489"/>
    <lineage>
        <taxon>Eukaryota</taxon>
        <taxon>Fungi</taxon>
        <taxon>Dikarya</taxon>
        <taxon>Ascomycota</taxon>
        <taxon>Pezizomycotina</taxon>
        <taxon>Dothideomycetes</taxon>
        <taxon>Dothideomycetes incertae sedis</taxon>
        <taxon>Coniosporium</taxon>
    </lineage>
</organism>
<accession>A0ACC3DZZ5</accession>
<dbReference type="EMBL" id="JAWDJW010000001">
    <property type="protein sequence ID" value="KAK3082329.1"/>
    <property type="molecule type" value="Genomic_DNA"/>
</dbReference>
<dbReference type="Proteomes" id="UP001186974">
    <property type="component" value="Unassembled WGS sequence"/>
</dbReference>
<gene>
    <name evidence="1" type="ORF">LTS18_004241</name>
</gene>
<name>A0ACC3DZZ5_9PEZI</name>
<reference evidence="1" key="1">
    <citation type="submission" date="2024-09" db="EMBL/GenBank/DDBJ databases">
        <title>Black Yeasts Isolated from many extreme environments.</title>
        <authorList>
            <person name="Coleine C."/>
            <person name="Stajich J.E."/>
            <person name="Selbmann L."/>
        </authorList>
    </citation>
    <scope>NUCLEOTIDE SEQUENCE</scope>
    <source>
        <strain evidence="1">CCFEE 5737</strain>
    </source>
</reference>
<protein>
    <submittedName>
        <fullName evidence="1">Uncharacterized protein</fullName>
    </submittedName>
</protein>
<proteinExistence type="predicted"/>
<evidence type="ECO:0000313" key="1">
    <source>
        <dbReference type="EMBL" id="KAK3082329.1"/>
    </source>
</evidence>